<dbReference type="AlphaFoldDB" id="A0A1E5D8X0"/>
<organism evidence="2 3">
    <name type="scientific">Vibrio genomosp. F6 str. FF-238</name>
    <dbReference type="NCBI Taxonomy" id="1191298"/>
    <lineage>
        <taxon>Bacteria</taxon>
        <taxon>Pseudomonadati</taxon>
        <taxon>Pseudomonadota</taxon>
        <taxon>Gammaproteobacteria</taxon>
        <taxon>Vibrionales</taxon>
        <taxon>Vibrionaceae</taxon>
        <taxon>Vibrio</taxon>
    </lineage>
</organism>
<protein>
    <recommendedName>
        <fullName evidence="4">MSHA biogenesis protein MshF</fullName>
    </recommendedName>
</protein>
<keyword evidence="1" id="KW-0472">Membrane</keyword>
<evidence type="ECO:0008006" key="4">
    <source>
        <dbReference type="Google" id="ProtNLM"/>
    </source>
</evidence>
<gene>
    <name evidence="2" type="ORF">A130_02130</name>
</gene>
<sequence>MTNNEQRSRFVIWLLAIIIIVMSFLIAWKPVEEEAENTALFLASKRILERANYYKQEWLLKGQLERLTINRHELTFSESGWALPIQNGKLDCAYWLDLLYPEQQLLGIDDAESNIYKEQNGYRCQYRYVSNMSIILQLKNERFSVNVEFLSL</sequence>
<keyword evidence="3" id="KW-1185">Reference proteome</keyword>
<name>A0A1E5D8X0_9VIBR</name>
<dbReference type="Proteomes" id="UP000094165">
    <property type="component" value="Unassembled WGS sequence"/>
</dbReference>
<evidence type="ECO:0000313" key="2">
    <source>
        <dbReference type="EMBL" id="OEE79896.1"/>
    </source>
</evidence>
<dbReference type="EMBL" id="AJYW02000017">
    <property type="protein sequence ID" value="OEE79896.1"/>
    <property type="molecule type" value="Genomic_DNA"/>
</dbReference>
<evidence type="ECO:0000256" key="1">
    <source>
        <dbReference type="SAM" id="Phobius"/>
    </source>
</evidence>
<keyword evidence="1" id="KW-0812">Transmembrane</keyword>
<proteinExistence type="predicted"/>
<accession>A0A1E5D8X0</accession>
<comment type="caution">
    <text evidence="2">The sequence shown here is derived from an EMBL/GenBank/DDBJ whole genome shotgun (WGS) entry which is preliminary data.</text>
</comment>
<keyword evidence="1" id="KW-1133">Transmembrane helix</keyword>
<feature type="transmembrane region" description="Helical" evidence="1">
    <location>
        <begin position="10"/>
        <end position="28"/>
    </location>
</feature>
<dbReference type="RefSeq" id="WP_017051181.1">
    <property type="nucleotide sequence ID" value="NZ_AJYW02000017.1"/>
</dbReference>
<evidence type="ECO:0000313" key="3">
    <source>
        <dbReference type="Proteomes" id="UP000094165"/>
    </source>
</evidence>
<reference evidence="2 3" key="1">
    <citation type="journal article" date="2012" name="Science">
        <title>Ecological populations of bacteria act as socially cohesive units of antibiotic production and resistance.</title>
        <authorList>
            <person name="Cordero O.X."/>
            <person name="Wildschutte H."/>
            <person name="Kirkup B."/>
            <person name="Proehl S."/>
            <person name="Ngo L."/>
            <person name="Hussain F."/>
            <person name="Le Roux F."/>
            <person name="Mincer T."/>
            <person name="Polz M.F."/>
        </authorList>
    </citation>
    <scope>NUCLEOTIDE SEQUENCE [LARGE SCALE GENOMIC DNA]</scope>
    <source>
        <strain evidence="2 3">FF-238</strain>
    </source>
</reference>